<sequence>MDSARELRRVRRRLDDPAPGRPATAEPAVDTIDLTEPVTPARRAAAPRAEDPVDLSDASFSPLLPGAGLRPPPSSGRGSGPGSPAPGSPLPEHDDAVAELLAQMDAFDEEMQLLVEGARPSAGGVDVAPAAAAAGSAAPSIGGSAFDAAVWSDEEDPAAGGAGPDAGGGAPPAALALPWSGQPEVLVAYAACLLVEQVNFLVAGLAGQAPEDFDSPFSAVATGQLGLEEALQPGASVRRSRAASRVLEQPAAGARPPPTIPLHLLPCLLLPVARMPAAMRALLPTRFCSCAADDSAPGPGDWARLSEAERVRLLARQVRLDLTPPLRGRAISRVLAGRCLVALAAGSEPGEDGARPAAGRAAPAERLAGPLLAGGAAPPVCILLPVHVWAWVRGVRDAAMAAAAAGAAPGGPAQADALRGLFNRYLRLLLTPQTGPVSASSVQRSFAYLSSGRGLLFFEDEAALARVLRCTAQQV</sequence>
<proteinExistence type="predicted"/>
<dbReference type="Proteomes" id="UP000030693">
    <property type="component" value="Unassembled WGS sequence"/>
</dbReference>
<feature type="non-terminal residue" evidence="2">
    <location>
        <position position="475"/>
    </location>
</feature>
<accession>A0A058YZY4</accession>
<evidence type="ECO:0000313" key="2">
    <source>
        <dbReference type="EMBL" id="KCV67258.1"/>
    </source>
</evidence>
<organism evidence="2">
    <name type="scientific">Fonticula alba</name>
    <name type="common">Slime mold</name>
    <dbReference type="NCBI Taxonomy" id="691883"/>
    <lineage>
        <taxon>Eukaryota</taxon>
        <taxon>Rotosphaerida</taxon>
        <taxon>Fonticulaceae</taxon>
        <taxon>Fonticula</taxon>
    </lineage>
</organism>
<gene>
    <name evidence="2" type="ORF">H696_06320</name>
</gene>
<name>A0A058YZY4_FONAL</name>
<dbReference type="GeneID" id="20531045"/>
<feature type="compositionally biased region" description="Low complexity" evidence="1">
    <location>
        <begin position="35"/>
        <end position="47"/>
    </location>
</feature>
<protein>
    <submittedName>
        <fullName evidence="2">Uncharacterized protein</fullName>
    </submittedName>
</protein>
<dbReference type="RefSeq" id="XP_009498337.1">
    <property type="nucleotide sequence ID" value="XM_009500062.1"/>
</dbReference>
<reference evidence="2" key="1">
    <citation type="submission" date="2013-04" db="EMBL/GenBank/DDBJ databases">
        <title>The Genome Sequence of Fonticula alba ATCC 38817.</title>
        <authorList>
            <consortium name="The Broad Institute Genomics Platform"/>
            <person name="Russ C."/>
            <person name="Cuomo C."/>
            <person name="Burger G."/>
            <person name="Gray M.W."/>
            <person name="Holland P.W.H."/>
            <person name="King N."/>
            <person name="Lang F.B.F."/>
            <person name="Roger A.J."/>
            <person name="Ruiz-Trillo I."/>
            <person name="Brown M."/>
            <person name="Walker B."/>
            <person name="Young S."/>
            <person name="Zeng Q."/>
            <person name="Gargeya S."/>
            <person name="Fitzgerald M."/>
            <person name="Haas B."/>
            <person name="Abouelleil A."/>
            <person name="Allen A.W."/>
            <person name="Alvarado L."/>
            <person name="Arachchi H.M."/>
            <person name="Berlin A.M."/>
            <person name="Chapman S.B."/>
            <person name="Gainer-Dewar J."/>
            <person name="Goldberg J."/>
            <person name="Griggs A."/>
            <person name="Gujja S."/>
            <person name="Hansen M."/>
            <person name="Howarth C."/>
            <person name="Imamovic A."/>
            <person name="Ireland A."/>
            <person name="Larimer J."/>
            <person name="McCowan C."/>
            <person name="Murphy C."/>
            <person name="Pearson M."/>
            <person name="Poon T.W."/>
            <person name="Priest M."/>
            <person name="Roberts A."/>
            <person name="Saif S."/>
            <person name="Shea T."/>
            <person name="Sisk P."/>
            <person name="Sykes S."/>
            <person name="Wortman J."/>
            <person name="Nusbaum C."/>
            <person name="Birren B."/>
        </authorList>
    </citation>
    <scope>NUCLEOTIDE SEQUENCE [LARGE SCALE GENOMIC DNA]</scope>
    <source>
        <strain evidence="2">ATCC 38817</strain>
    </source>
</reference>
<keyword evidence="3" id="KW-1185">Reference proteome</keyword>
<evidence type="ECO:0000313" key="3">
    <source>
        <dbReference type="Proteomes" id="UP000030693"/>
    </source>
</evidence>
<dbReference type="AlphaFoldDB" id="A0A058YZY4"/>
<dbReference type="EMBL" id="KK198019">
    <property type="protein sequence ID" value="KCV67258.1"/>
    <property type="molecule type" value="Genomic_DNA"/>
</dbReference>
<feature type="region of interest" description="Disordered" evidence="1">
    <location>
        <begin position="1"/>
        <end position="93"/>
    </location>
</feature>
<feature type="compositionally biased region" description="Basic and acidic residues" evidence="1">
    <location>
        <begin position="1"/>
        <end position="18"/>
    </location>
</feature>
<evidence type="ECO:0000256" key="1">
    <source>
        <dbReference type="SAM" id="MobiDB-lite"/>
    </source>
</evidence>